<keyword evidence="3" id="KW-1185">Reference proteome</keyword>
<dbReference type="PROSITE" id="PS51729">
    <property type="entry name" value="GNAT_YJDJ"/>
    <property type="match status" value="1"/>
</dbReference>
<dbReference type="PANTHER" id="PTHR31435">
    <property type="entry name" value="PROTEIN NATD1"/>
    <property type="match status" value="1"/>
</dbReference>
<dbReference type="InterPro" id="IPR031165">
    <property type="entry name" value="GNAT_YJDJ"/>
</dbReference>
<dbReference type="Proteomes" id="UP000198575">
    <property type="component" value="Unassembled WGS sequence"/>
</dbReference>
<sequence>MSLKITHESSAQRFVAVVEGQDCVLEYRLSGNTMTIAHTGVPASLGGRGIAGELTRFALATARKAGWKVVPACSYAEAFFRKHPEYADLLA</sequence>
<reference evidence="2 3" key="1">
    <citation type="submission" date="2016-10" db="EMBL/GenBank/DDBJ databases">
        <authorList>
            <person name="de Groot N.N."/>
        </authorList>
    </citation>
    <scope>NUCLEOTIDE SEQUENCE [LARGE SCALE GENOMIC DNA]</scope>
    <source>
        <strain evidence="2 3">CGMCC 1.7659</strain>
    </source>
</reference>
<dbReference type="RefSeq" id="WP_092405344.1">
    <property type="nucleotide sequence ID" value="NZ_FOVF01000004.1"/>
</dbReference>
<dbReference type="Gene3D" id="3.40.630.30">
    <property type="match status" value="1"/>
</dbReference>
<protein>
    <recommendedName>
        <fullName evidence="1">N-acetyltransferase domain-containing protein</fullName>
    </recommendedName>
</protein>
<gene>
    <name evidence="2" type="ORF">SAMN05216289_10479</name>
</gene>
<evidence type="ECO:0000259" key="1">
    <source>
        <dbReference type="PROSITE" id="PS51729"/>
    </source>
</evidence>
<dbReference type="OrthoDB" id="9813275at2"/>
<accession>A0A1I4W8I8</accession>
<dbReference type="STRING" id="578942.SAMN05216289_10479"/>
<organism evidence="2 3">
    <name type="scientific">Dokdonella immobilis</name>
    <dbReference type="NCBI Taxonomy" id="578942"/>
    <lineage>
        <taxon>Bacteria</taxon>
        <taxon>Pseudomonadati</taxon>
        <taxon>Pseudomonadota</taxon>
        <taxon>Gammaproteobacteria</taxon>
        <taxon>Lysobacterales</taxon>
        <taxon>Rhodanobacteraceae</taxon>
        <taxon>Dokdonella</taxon>
    </lineage>
</organism>
<dbReference type="Pfam" id="PF14542">
    <property type="entry name" value="Acetyltransf_CG"/>
    <property type="match status" value="1"/>
</dbReference>
<dbReference type="AlphaFoldDB" id="A0A1I4W8I8"/>
<dbReference type="InterPro" id="IPR045057">
    <property type="entry name" value="Gcn5-rel_NAT"/>
</dbReference>
<proteinExistence type="predicted"/>
<dbReference type="PANTHER" id="PTHR31435:SF9">
    <property type="entry name" value="PROTEIN NATD1"/>
    <property type="match status" value="1"/>
</dbReference>
<name>A0A1I4W8I8_9GAMM</name>
<evidence type="ECO:0000313" key="3">
    <source>
        <dbReference type="Proteomes" id="UP000198575"/>
    </source>
</evidence>
<feature type="domain" description="N-acetyltransferase" evidence="1">
    <location>
        <begin position="6"/>
        <end position="91"/>
    </location>
</feature>
<evidence type="ECO:0000313" key="2">
    <source>
        <dbReference type="EMBL" id="SFN09765.1"/>
    </source>
</evidence>
<dbReference type="InterPro" id="IPR016181">
    <property type="entry name" value="Acyl_CoA_acyltransferase"/>
</dbReference>
<dbReference type="SUPFAM" id="SSF55729">
    <property type="entry name" value="Acyl-CoA N-acyltransferases (Nat)"/>
    <property type="match status" value="1"/>
</dbReference>
<dbReference type="EMBL" id="FOVF01000004">
    <property type="protein sequence ID" value="SFN09765.1"/>
    <property type="molecule type" value="Genomic_DNA"/>
</dbReference>